<feature type="region of interest" description="Disordered" evidence="1">
    <location>
        <begin position="1"/>
        <end position="80"/>
    </location>
</feature>
<proteinExistence type="predicted"/>
<evidence type="ECO:0000313" key="2">
    <source>
        <dbReference type="EMBL" id="CAB4812885.1"/>
    </source>
</evidence>
<reference evidence="2" key="1">
    <citation type="submission" date="2020-05" db="EMBL/GenBank/DDBJ databases">
        <authorList>
            <person name="Chiriac C."/>
            <person name="Salcher M."/>
            <person name="Ghai R."/>
            <person name="Kavagutti S V."/>
        </authorList>
    </citation>
    <scope>NUCLEOTIDE SEQUENCE</scope>
</reference>
<organism evidence="2">
    <name type="scientific">freshwater metagenome</name>
    <dbReference type="NCBI Taxonomy" id="449393"/>
    <lineage>
        <taxon>unclassified sequences</taxon>
        <taxon>metagenomes</taxon>
        <taxon>ecological metagenomes</taxon>
    </lineage>
</organism>
<dbReference type="EMBL" id="CAFAAI010000340">
    <property type="protein sequence ID" value="CAB4812885.1"/>
    <property type="molecule type" value="Genomic_DNA"/>
</dbReference>
<feature type="compositionally biased region" description="Basic and acidic residues" evidence="1">
    <location>
        <begin position="1"/>
        <end position="22"/>
    </location>
</feature>
<name>A0A6J6YWH2_9ZZZZ</name>
<sequence length="80" mass="8203">MAVDQDRGSDCARHQRGKHADDFGVAANAAGAATEHSEQEGEGDAQIGAAANRDHADDHCGDCNDHENGGNENGFVAGAE</sequence>
<gene>
    <name evidence="2" type="ORF">UFOPK2992_01696</name>
</gene>
<feature type="compositionally biased region" description="Basic and acidic residues" evidence="1">
    <location>
        <begin position="52"/>
        <end position="69"/>
    </location>
</feature>
<feature type="compositionally biased region" description="Low complexity" evidence="1">
    <location>
        <begin position="23"/>
        <end position="33"/>
    </location>
</feature>
<protein>
    <submittedName>
        <fullName evidence="2">Unannotated protein</fullName>
    </submittedName>
</protein>
<dbReference type="AlphaFoldDB" id="A0A6J6YWH2"/>
<evidence type="ECO:0000256" key="1">
    <source>
        <dbReference type="SAM" id="MobiDB-lite"/>
    </source>
</evidence>
<accession>A0A6J6YWH2</accession>